<protein>
    <submittedName>
        <fullName evidence="6">Protein PNG1</fullName>
    </submittedName>
</protein>
<dbReference type="STRING" id="100816.A0A175W7Q2"/>
<dbReference type="GO" id="GO:0046872">
    <property type="term" value="F:metal ion binding"/>
    <property type="evidence" value="ECO:0007669"/>
    <property type="project" value="UniProtKB-KW"/>
</dbReference>
<dbReference type="GO" id="GO:0005634">
    <property type="term" value="C:nucleus"/>
    <property type="evidence" value="ECO:0007669"/>
    <property type="project" value="TreeGrafter"/>
</dbReference>
<dbReference type="GO" id="GO:0006516">
    <property type="term" value="P:glycoprotein catabolic process"/>
    <property type="evidence" value="ECO:0007669"/>
    <property type="project" value="TreeGrafter"/>
</dbReference>
<feature type="domain" description="Transglutaminase-like" evidence="4">
    <location>
        <begin position="153"/>
        <end position="208"/>
    </location>
</feature>
<dbReference type="Pfam" id="PF01841">
    <property type="entry name" value="Transglut_core"/>
    <property type="match status" value="1"/>
</dbReference>
<dbReference type="Proteomes" id="UP000078237">
    <property type="component" value="Unassembled WGS sequence"/>
</dbReference>
<sequence>MEHETQSTAHIDPNFNEVRRMFISFSGIPMLWENPEWLDEALQLVPLDRIYQEAEDESRLFLEHAVSSGQWQEWGYQDCVARALLRWFKLSFFTWVNNPPCALCQSSTVAQKTVEPTAQERADSASRTELYKCENETCGAEERFPRYHNVTKLLQTRRGRVGEWTNCFGFFIRAIGGRVRWVWNSEDHNWLEVYSEHQARWIHADACEEAWDQPLLYTEVWGKRLAYCIAFSIDGAADVTSRYVRETHSLPRDKCSEAQLADVLAEITALRRAQRSDEDKARLAEEDEVEAEELLGLSSSARPLPQS</sequence>
<dbReference type="PANTHER" id="PTHR12143:SF19">
    <property type="entry name" value="PEPTIDE-N(4)-(N-ACETYL-BETA-GLUCOSAMINYL)ASPARAGINE AMIDASE"/>
    <property type="match status" value="1"/>
</dbReference>
<dbReference type="InterPro" id="IPR038765">
    <property type="entry name" value="Papain-like_cys_pep_sf"/>
</dbReference>
<dbReference type="SUPFAM" id="SSF54001">
    <property type="entry name" value="Cysteine proteinases"/>
    <property type="match status" value="1"/>
</dbReference>
<comment type="similarity">
    <text evidence="1">Belongs to the transglutaminase-like superfamily. PNGase family.</text>
</comment>
<evidence type="ECO:0000313" key="6">
    <source>
        <dbReference type="EMBL" id="KXX79585.1"/>
    </source>
</evidence>
<dbReference type="InterPro" id="IPR050883">
    <property type="entry name" value="PNGase"/>
</dbReference>
<evidence type="ECO:0000313" key="5">
    <source>
        <dbReference type="EMBL" id="KXX78598.1"/>
    </source>
</evidence>
<dbReference type="InterPro" id="IPR002931">
    <property type="entry name" value="Transglutaminase-like"/>
</dbReference>
<evidence type="ECO:0000259" key="4">
    <source>
        <dbReference type="SMART" id="SM00460"/>
    </source>
</evidence>
<dbReference type="PANTHER" id="PTHR12143">
    <property type="entry name" value="PEPTIDE N-GLYCANASE PNGASE -RELATED"/>
    <property type="match status" value="1"/>
</dbReference>
<dbReference type="VEuPathDB" id="FungiDB:MMYC01_204495"/>
<dbReference type="AlphaFoldDB" id="A0A175W7Q2"/>
<dbReference type="EMBL" id="LCTW02000114">
    <property type="protein sequence ID" value="KXX78598.1"/>
    <property type="molecule type" value="Genomic_DNA"/>
</dbReference>
<evidence type="ECO:0000256" key="1">
    <source>
        <dbReference type="ARBA" id="ARBA00009390"/>
    </source>
</evidence>
<dbReference type="Gene3D" id="2.20.25.10">
    <property type="match status" value="1"/>
</dbReference>
<proteinExistence type="inferred from homology"/>
<accession>A0A175W7Q2</accession>
<dbReference type="VEuPathDB" id="FungiDB:MMYC01_205288"/>
<dbReference type="GO" id="GO:0000224">
    <property type="term" value="F:peptide-N4-(N-acetyl-beta-glucosaminyl)asparagine amidase activity"/>
    <property type="evidence" value="ECO:0007669"/>
    <property type="project" value="TreeGrafter"/>
</dbReference>
<comment type="caution">
    <text evidence="6">The sequence shown here is derived from an EMBL/GenBank/DDBJ whole genome shotgun (WGS) entry which is preliminary data.</text>
</comment>
<evidence type="ECO:0000256" key="2">
    <source>
        <dbReference type="ARBA" id="ARBA00022723"/>
    </source>
</evidence>
<evidence type="ECO:0000256" key="3">
    <source>
        <dbReference type="ARBA" id="ARBA00022833"/>
    </source>
</evidence>
<name>A0A175W7Q2_9PEZI</name>
<gene>
    <name evidence="6" type="ORF">MMYC01_204495</name>
    <name evidence="5" type="ORF">MMYC01_205288</name>
</gene>
<reference evidence="7" key="2">
    <citation type="submission" date="2015-06" db="EMBL/GenBank/DDBJ databases">
        <authorList>
            <person name="van de Sande W.W.J."/>
        </authorList>
    </citation>
    <scope>NUCLEOTIDE SEQUENCE [LARGE SCALE GENOMIC DNA]</scope>
    <source>
        <strain evidence="7">mm55</strain>
    </source>
</reference>
<dbReference type="EMBL" id="LCTW02000083">
    <property type="protein sequence ID" value="KXX79585.1"/>
    <property type="molecule type" value="Genomic_DNA"/>
</dbReference>
<dbReference type="Gene3D" id="3.10.620.30">
    <property type="match status" value="1"/>
</dbReference>
<keyword evidence="2" id="KW-0479">Metal-binding</keyword>
<evidence type="ECO:0000313" key="7">
    <source>
        <dbReference type="Proteomes" id="UP000078237"/>
    </source>
</evidence>
<reference evidence="6" key="1">
    <citation type="submission" date="2015-06" db="EMBL/GenBank/DDBJ databases">
        <authorList>
            <person name="Hoefler B.C."/>
            <person name="Straight P.D."/>
        </authorList>
    </citation>
    <scope>NUCLEOTIDE SEQUENCE [LARGE SCALE GENOMIC DNA]</scope>
    <source>
        <strain evidence="6">Mm55</strain>
    </source>
</reference>
<keyword evidence="3" id="KW-0862">Zinc</keyword>
<organism evidence="6 7">
    <name type="scientific">Madurella mycetomatis</name>
    <dbReference type="NCBI Taxonomy" id="100816"/>
    <lineage>
        <taxon>Eukaryota</taxon>
        <taxon>Fungi</taxon>
        <taxon>Dikarya</taxon>
        <taxon>Ascomycota</taxon>
        <taxon>Pezizomycotina</taxon>
        <taxon>Sordariomycetes</taxon>
        <taxon>Sordariomycetidae</taxon>
        <taxon>Sordariales</taxon>
        <taxon>Sordariales incertae sedis</taxon>
        <taxon>Madurella</taxon>
    </lineage>
</organism>
<dbReference type="GO" id="GO:0005829">
    <property type="term" value="C:cytosol"/>
    <property type="evidence" value="ECO:0007669"/>
    <property type="project" value="TreeGrafter"/>
</dbReference>
<reference evidence="6 7" key="3">
    <citation type="submission" date="2016-01" db="EMBL/GenBank/DDBJ databases">
        <title>Madurella mycetomatis genome sequencing.</title>
        <authorList>
            <person name="Van De Sande W."/>
        </authorList>
    </citation>
    <scope>NUCLEOTIDE SEQUENCE [LARGE SCALE GENOMIC DNA]</scope>
    <source>
        <strain evidence="7">mm55</strain>
        <strain evidence="6">Mm55</strain>
    </source>
</reference>
<dbReference type="OrthoDB" id="409136at2759"/>
<keyword evidence="7" id="KW-1185">Reference proteome</keyword>
<dbReference type="SMART" id="SM00460">
    <property type="entry name" value="TGc"/>
    <property type="match status" value="1"/>
</dbReference>